<proteinExistence type="predicted"/>
<dbReference type="EMBL" id="CP036299">
    <property type="protein sequence ID" value="QDV30093.1"/>
    <property type="molecule type" value="Genomic_DNA"/>
</dbReference>
<dbReference type="AlphaFoldDB" id="A0A518GN73"/>
<accession>A0A518GN73</accession>
<gene>
    <name evidence="1" type="ORF">Spb1_20210</name>
</gene>
<dbReference type="Proteomes" id="UP000315349">
    <property type="component" value="Chromosome"/>
</dbReference>
<reference evidence="1 2" key="1">
    <citation type="submission" date="2019-02" db="EMBL/GenBank/DDBJ databases">
        <title>Deep-cultivation of Planctomycetes and their phenomic and genomic characterization uncovers novel biology.</title>
        <authorList>
            <person name="Wiegand S."/>
            <person name="Jogler M."/>
            <person name="Boedeker C."/>
            <person name="Pinto D."/>
            <person name="Vollmers J."/>
            <person name="Rivas-Marin E."/>
            <person name="Kohn T."/>
            <person name="Peeters S.H."/>
            <person name="Heuer A."/>
            <person name="Rast P."/>
            <person name="Oberbeckmann S."/>
            <person name="Bunk B."/>
            <person name="Jeske O."/>
            <person name="Meyerdierks A."/>
            <person name="Storesund J.E."/>
            <person name="Kallscheuer N."/>
            <person name="Luecker S."/>
            <person name="Lage O.M."/>
            <person name="Pohl T."/>
            <person name="Merkel B.J."/>
            <person name="Hornburger P."/>
            <person name="Mueller R.-W."/>
            <person name="Bruemmer F."/>
            <person name="Labrenz M."/>
            <person name="Spormann A.M."/>
            <person name="Op den Camp H."/>
            <person name="Overmann J."/>
            <person name="Amann R."/>
            <person name="Jetten M.S.M."/>
            <person name="Mascher T."/>
            <person name="Medema M.H."/>
            <person name="Devos D.P."/>
            <person name="Kaster A.-K."/>
            <person name="Ovreas L."/>
            <person name="Rohde M."/>
            <person name="Galperin M.Y."/>
            <person name="Jogler C."/>
        </authorList>
    </citation>
    <scope>NUCLEOTIDE SEQUENCE [LARGE SCALE GENOMIC DNA]</scope>
    <source>
        <strain evidence="1 2">Spb1</strain>
    </source>
</reference>
<dbReference type="KEGG" id="peh:Spb1_20210"/>
<sequence>MASGYEIGRDVQELFRRVLELERAIKRPCECESPSYGTRQFASNTDVLIPVATRSNRYVPGPLVGVYHTGDSGIAAGWTCFAFMSSHGFARPDFRDSILQQVSQYGRDLLDRGESIAINDSIRVPVGIFNFSTVICGIVSRSHFLAFSVGQHISTVDGSIEALLFTHRGEQFGPCHAWVSVDVLHEQAFLARNSAIWRGREAVEVGWCNFPPDDYCVY</sequence>
<organism evidence="1 2">
    <name type="scientific">Planctopirus ephydatiae</name>
    <dbReference type="NCBI Taxonomy" id="2528019"/>
    <lineage>
        <taxon>Bacteria</taxon>
        <taxon>Pseudomonadati</taxon>
        <taxon>Planctomycetota</taxon>
        <taxon>Planctomycetia</taxon>
        <taxon>Planctomycetales</taxon>
        <taxon>Planctomycetaceae</taxon>
        <taxon>Planctopirus</taxon>
    </lineage>
</organism>
<evidence type="ECO:0000313" key="1">
    <source>
        <dbReference type="EMBL" id="QDV30093.1"/>
    </source>
</evidence>
<name>A0A518GN73_9PLAN</name>
<evidence type="ECO:0000313" key="2">
    <source>
        <dbReference type="Proteomes" id="UP000315349"/>
    </source>
</evidence>
<protein>
    <submittedName>
        <fullName evidence="1">Uncharacterized protein</fullName>
    </submittedName>
</protein>
<keyword evidence="2" id="KW-1185">Reference proteome</keyword>